<dbReference type="HOGENOM" id="CLU_1129364_0_0_1"/>
<evidence type="ECO:0000313" key="2">
    <source>
        <dbReference type="Proteomes" id="UP000054321"/>
    </source>
</evidence>
<keyword evidence="2" id="KW-1185">Reference proteome</keyword>
<organism evidence="1 2">
    <name type="scientific">Oidiodendron maius (strain Zn)</name>
    <dbReference type="NCBI Taxonomy" id="913774"/>
    <lineage>
        <taxon>Eukaryota</taxon>
        <taxon>Fungi</taxon>
        <taxon>Dikarya</taxon>
        <taxon>Ascomycota</taxon>
        <taxon>Pezizomycotina</taxon>
        <taxon>Leotiomycetes</taxon>
        <taxon>Leotiomycetes incertae sedis</taxon>
        <taxon>Myxotrichaceae</taxon>
        <taxon>Oidiodendron</taxon>
    </lineage>
</organism>
<dbReference type="AlphaFoldDB" id="A0A0C3GH87"/>
<protein>
    <submittedName>
        <fullName evidence="1">Uncharacterized protein</fullName>
    </submittedName>
</protein>
<gene>
    <name evidence="1" type="ORF">OIDMADRAFT_34244</name>
</gene>
<dbReference type="InParanoid" id="A0A0C3GH87"/>
<dbReference type="Proteomes" id="UP000054321">
    <property type="component" value="Unassembled WGS sequence"/>
</dbReference>
<dbReference type="EMBL" id="KN832887">
    <property type="protein sequence ID" value="KIM95500.1"/>
    <property type="molecule type" value="Genomic_DNA"/>
</dbReference>
<accession>A0A0C3GH87</accession>
<sequence length="246" mass="27868">MIVKTVDSQNPHPFYIGPLDRQVLGMQAIALGDRNTNQTARLRTSADLNRPSDTQDWMPAITRARHLQKPAEETTWRLSGVDFSGPSSEQISKIMISAHYDTPVSPPNQCELYGSQVLAHLASADHEIHPHAVTYDRPQGTHDYCKTNPYEFDQCLGIIEIYQWDEKTQNFVNPFPRPLLRTRIPAGRSIEDTGAIGREVVSLGWLRSWKAGLRAFLSLLSILLLPRRRIANVNGRFGEIVEIWRS</sequence>
<reference evidence="2" key="2">
    <citation type="submission" date="2015-01" db="EMBL/GenBank/DDBJ databases">
        <title>Evolutionary Origins and Diversification of the Mycorrhizal Mutualists.</title>
        <authorList>
            <consortium name="DOE Joint Genome Institute"/>
            <consortium name="Mycorrhizal Genomics Consortium"/>
            <person name="Kohler A."/>
            <person name="Kuo A."/>
            <person name="Nagy L.G."/>
            <person name="Floudas D."/>
            <person name="Copeland A."/>
            <person name="Barry K.W."/>
            <person name="Cichocki N."/>
            <person name="Veneault-Fourrey C."/>
            <person name="LaButti K."/>
            <person name="Lindquist E.A."/>
            <person name="Lipzen A."/>
            <person name="Lundell T."/>
            <person name="Morin E."/>
            <person name="Murat C."/>
            <person name="Riley R."/>
            <person name="Ohm R."/>
            <person name="Sun H."/>
            <person name="Tunlid A."/>
            <person name="Henrissat B."/>
            <person name="Grigoriev I.V."/>
            <person name="Hibbett D.S."/>
            <person name="Martin F."/>
        </authorList>
    </citation>
    <scope>NUCLEOTIDE SEQUENCE [LARGE SCALE GENOMIC DNA]</scope>
    <source>
        <strain evidence="2">Zn</strain>
    </source>
</reference>
<evidence type="ECO:0000313" key="1">
    <source>
        <dbReference type="EMBL" id="KIM95500.1"/>
    </source>
</evidence>
<reference evidence="1 2" key="1">
    <citation type="submission" date="2014-04" db="EMBL/GenBank/DDBJ databases">
        <authorList>
            <consortium name="DOE Joint Genome Institute"/>
            <person name="Kuo A."/>
            <person name="Martino E."/>
            <person name="Perotto S."/>
            <person name="Kohler A."/>
            <person name="Nagy L.G."/>
            <person name="Floudas D."/>
            <person name="Copeland A."/>
            <person name="Barry K.W."/>
            <person name="Cichocki N."/>
            <person name="Veneault-Fourrey C."/>
            <person name="LaButti K."/>
            <person name="Lindquist E.A."/>
            <person name="Lipzen A."/>
            <person name="Lundell T."/>
            <person name="Morin E."/>
            <person name="Murat C."/>
            <person name="Sun H."/>
            <person name="Tunlid A."/>
            <person name="Henrissat B."/>
            <person name="Grigoriev I.V."/>
            <person name="Hibbett D.S."/>
            <person name="Martin F."/>
            <person name="Nordberg H.P."/>
            <person name="Cantor M.N."/>
            <person name="Hua S.X."/>
        </authorList>
    </citation>
    <scope>NUCLEOTIDE SEQUENCE [LARGE SCALE GENOMIC DNA]</scope>
    <source>
        <strain evidence="1 2">Zn</strain>
    </source>
</reference>
<name>A0A0C3GH87_OIDMZ</name>
<proteinExistence type="predicted"/>